<dbReference type="Proteomes" id="UP000887576">
    <property type="component" value="Unplaced"/>
</dbReference>
<name>A0AC34QMC0_9BILA</name>
<organism evidence="1 2">
    <name type="scientific">Panagrolaimus sp. JU765</name>
    <dbReference type="NCBI Taxonomy" id="591449"/>
    <lineage>
        <taxon>Eukaryota</taxon>
        <taxon>Metazoa</taxon>
        <taxon>Ecdysozoa</taxon>
        <taxon>Nematoda</taxon>
        <taxon>Chromadorea</taxon>
        <taxon>Rhabditida</taxon>
        <taxon>Tylenchina</taxon>
        <taxon>Panagrolaimomorpha</taxon>
        <taxon>Panagrolaimoidea</taxon>
        <taxon>Panagrolaimidae</taxon>
        <taxon>Panagrolaimus</taxon>
    </lineage>
</organism>
<evidence type="ECO:0000313" key="2">
    <source>
        <dbReference type="WBParaSite" id="JU765_v2.g17493.t1"/>
    </source>
</evidence>
<dbReference type="WBParaSite" id="JU765_v2.g17493.t1">
    <property type="protein sequence ID" value="JU765_v2.g17493.t1"/>
    <property type="gene ID" value="JU765_v2.g17493"/>
</dbReference>
<sequence>MAVFRMLAVLLLIFLAVEAHTYGPILWQAYRELSSFFLPSTQTMAQYCSIFDRNDSDSIITNTTKAVLIPSYFRRFLKEDF</sequence>
<reference evidence="2" key="1">
    <citation type="submission" date="2022-11" db="UniProtKB">
        <authorList>
            <consortium name="WormBaseParasite"/>
        </authorList>
    </citation>
    <scope>IDENTIFICATION</scope>
</reference>
<accession>A0AC34QMC0</accession>
<protein>
    <submittedName>
        <fullName evidence="2">Uncharacterized protein</fullName>
    </submittedName>
</protein>
<proteinExistence type="predicted"/>
<evidence type="ECO:0000313" key="1">
    <source>
        <dbReference type="Proteomes" id="UP000887576"/>
    </source>
</evidence>